<dbReference type="Gene3D" id="1.10.1330.10">
    <property type="entry name" value="Dockerin domain"/>
    <property type="match status" value="1"/>
</dbReference>
<sequence length="1805" mass="190841">MNNLPRRSRPNRLRRRLLTEQLEDRRLLAGGPYAPAAGQPGSTAISMSDPAIIGWATGWEDYRPGTEVGASWQTPGEALGQAEGTSAGIVALGRGGEITLRFEKPIRNGLGADFAVFENALTDTFLELGFVEVSSNGVDFFRFPNDSRTAEPVGSYDSTDPTQINGLAGKYRQGFGTPLDLELLKNASSRLDVSAVTHVRIIDIVGDGSTTDTSGDAIYDPYPTIGSAGFDLDAVGVINQVPLSTSKIDFEDVGGSLTPNGHWNGPDPNGTTITGAYDERTTVGQFHSGGASLNNAISLDSGAWNGFAYSNGTNTTTAGYLNPFSAFTGSGANGSSTYAVGFVDQSDFYQPPTLTLPTDAGTVSSIDVTNTTYAALSMRDGDSFAEKFGGVSGNDADWFLLTIEGKDDADASVGTVEFYLADYRFADSNLDYVVDTWQTLDVSSLNQATSLQFTLTSSDVGIYGMNTPAFFAVDEVVMVEPGLAIDFADYYVDEQAGIGATQGRVTRAGTSLDVAQVVSLQSGSPSVVIPSSVTIPAGKASVDFNISVVDNASASGDTVVTVTAAAGAELQTTRTLTIVDDDIPELHLAMDTASVHESQSVTATISRDAINAGNAITVQIESNLPSIASAPATVTLPAGTRSATFAIEGVDDEIDHGVTVVQFTVSATGFVPAGIAVDVVDNDTASIALSPSKPSFSESDAFPTSSFEDLGARLGQASFYNGADGAAEFVSGQVTYNNDYNPDFGSWSGWSYSNTIDTTTAGYLNQYSAFPGSGTGGSDTYAVASVYGIDPPAISRDPSFGTGFAEIDVTNTTYAALSMIEGDMFAKKFGGESGNDQDWFLLTIEGLNEQGSSVGTVEFYLADYRFDDNSLDYVVQDWVTVDVSSLGAATELRFSLTSSDNGDYGMNTPAYFAIDDVVVAPGAVADPASITVTREKMELTEAIDVTLWSSAPTLANVPPTVTIPAGQASIQVPVRVYDDWKVDGDQSVTFRASAVELVATTEVRIADDDEPTVTLTFLTPSGNESEGSPLADLERLGQGLTPETAYNGSDGAGSFASSGLVFNNDYNPEWASWSGWAYSNTTDATTVGYANQYSALPGSGANGSDTYAIGTTGGISPTIHHADTTDGLLFDSLTVTNTTYAALSMLNGDQFAKKFGGETGNDPDWMLLTIHGMDEADQSIGEMEFYLADFRFADNSLDYIVDAWTEIDLSSIAAADHLMFSLSSSDSGPFGMNTPAYFAVDNIQMASSAATVIRGIVHRNDANVSEPLVVDLSADHPAALRLPTSVTIPASDQTAGFTFTVVDDSMFDDDTLVMVEGNAGSHQSVGDTIHVIDNDFQSAGLRLSQSAGTTNVSESGTTDFVEVRLTVQPSSEVVVGIVPEAEGHFTVSETQMIFTSENWNIPQKVSFAGVPDFLIEENEQVGVRFEIVSGESDPAYAAAETGLVKVHVEEYAVATIELSGPKGMPHLRDVDSGYLFSLTEADGAFQWTGDDRDQHLVVPADDFGQLPVRLNLAGGDDTTEMPSVGMIEVDGGEGFDSLTILPTFDDLNLADFFGDSVRGFEVMVVAERPSGSIVIDSRATLVSLGPQVTTVIHAMSRPVIIDSAWTLLSPRMVNGAFMQVIGQGETEMMIESASPWQNVRDYLDVNHNGEVTASDALAIINQLQIQSGTDLPTLTSLDDFDGNYLDVSGDGELTAQDALIVINRLNDSVIHPHAESERIATGWSLPTTPEPSLDTFLSSEGLRHSSSRESTGQSSVGVYPREPLDRASVDQIDLVMRDLGKSLLDLDESTLQGPTLQGLVLGLDP</sequence>
<dbReference type="Proteomes" id="UP000319143">
    <property type="component" value="Unassembled WGS sequence"/>
</dbReference>
<dbReference type="Pfam" id="PF00404">
    <property type="entry name" value="Dockerin_1"/>
    <property type="match status" value="1"/>
</dbReference>
<dbReference type="InterPro" id="IPR027828">
    <property type="entry name" value="DUF4465"/>
</dbReference>
<keyword evidence="4" id="KW-1185">Reference proteome</keyword>
<dbReference type="GO" id="GO:0000272">
    <property type="term" value="P:polysaccharide catabolic process"/>
    <property type="evidence" value="ECO:0007669"/>
    <property type="project" value="InterPro"/>
</dbReference>
<evidence type="ECO:0000256" key="1">
    <source>
        <dbReference type="SAM" id="MobiDB-lite"/>
    </source>
</evidence>
<feature type="domain" description="Planctomycete extracellular" evidence="2">
    <location>
        <begin position="14"/>
        <end position="32"/>
    </location>
</feature>
<name>A0A5C6DZL5_9BACT</name>
<accession>A0A5C6DZL5</accession>
<dbReference type="Pfam" id="PF14717">
    <property type="entry name" value="DUF4465"/>
    <property type="match status" value="3"/>
</dbReference>
<protein>
    <submittedName>
        <fullName evidence="3">Dockerin type I repeat protein</fullName>
    </submittedName>
</protein>
<dbReference type="OrthoDB" id="8562952at2"/>
<dbReference type="RefSeq" id="WP_146524208.1">
    <property type="nucleotide sequence ID" value="NZ_SJPV01000001.1"/>
</dbReference>
<dbReference type="InterPro" id="IPR002105">
    <property type="entry name" value="Dockerin_1_rpt"/>
</dbReference>
<gene>
    <name evidence="3" type="ORF">Poly41_03840</name>
</gene>
<feature type="region of interest" description="Disordered" evidence="1">
    <location>
        <begin position="1721"/>
        <end position="1762"/>
    </location>
</feature>
<dbReference type="GO" id="GO:0004553">
    <property type="term" value="F:hydrolase activity, hydrolyzing O-glycosyl compounds"/>
    <property type="evidence" value="ECO:0007669"/>
    <property type="project" value="InterPro"/>
</dbReference>
<proteinExistence type="predicted"/>
<organism evidence="3 4">
    <name type="scientific">Novipirellula artificiosorum</name>
    <dbReference type="NCBI Taxonomy" id="2528016"/>
    <lineage>
        <taxon>Bacteria</taxon>
        <taxon>Pseudomonadati</taxon>
        <taxon>Planctomycetota</taxon>
        <taxon>Planctomycetia</taxon>
        <taxon>Pirellulales</taxon>
        <taxon>Pirellulaceae</taxon>
        <taxon>Novipirellula</taxon>
    </lineage>
</organism>
<evidence type="ECO:0000313" key="3">
    <source>
        <dbReference type="EMBL" id="TWU42088.1"/>
    </source>
</evidence>
<dbReference type="InterPro" id="IPR011506">
    <property type="entry name" value="Planctomycete_extracellular"/>
</dbReference>
<evidence type="ECO:0000259" key="2">
    <source>
        <dbReference type="Pfam" id="PF07595"/>
    </source>
</evidence>
<dbReference type="EMBL" id="SJPV01000001">
    <property type="protein sequence ID" value="TWU42088.1"/>
    <property type="molecule type" value="Genomic_DNA"/>
</dbReference>
<reference evidence="3 4" key="1">
    <citation type="submission" date="2019-02" db="EMBL/GenBank/DDBJ databases">
        <title>Deep-cultivation of Planctomycetes and their phenomic and genomic characterization uncovers novel biology.</title>
        <authorList>
            <person name="Wiegand S."/>
            <person name="Jogler M."/>
            <person name="Boedeker C."/>
            <person name="Pinto D."/>
            <person name="Vollmers J."/>
            <person name="Rivas-Marin E."/>
            <person name="Kohn T."/>
            <person name="Peeters S.H."/>
            <person name="Heuer A."/>
            <person name="Rast P."/>
            <person name="Oberbeckmann S."/>
            <person name="Bunk B."/>
            <person name="Jeske O."/>
            <person name="Meyerdierks A."/>
            <person name="Storesund J.E."/>
            <person name="Kallscheuer N."/>
            <person name="Luecker S."/>
            <person name="Lage O.M."/>
            <person name="Pohl T."/>
            <person name="Merkel B.J."/>
            <person name="Hornburger P."/>
            <person name="Mueller R.-W."/>
            <person name="Bruemmer F."/>
            <person name="Labrenz M."/>
            <person name="Spormann A.M."/>
            <person name="Op Den Camp H."/>
            <person name="Overmann J."/>
            <person name="Amann R."/>
            <person name="Jetten M.S.M."/>
            <person name="Mascher T."/>
            <person name="Medema M.H."/>
            <person name="Devos D.P."/>
            <person name="Kaster A.-K."/>
            <person name="Ovreas L."/>
            <person name="Rohde M."/>
            <person name="Galperin M.Y."/>
            <person name="Jogler C."/>
        </authorList>
    </citation>
    <scope>NUCLEOTIDE SEQUENCE [LARGE SCALE GENOMIC DNA]</scope>
    <source>
        <strain evidence="3 4">Poly41</strain>
    </source>
</reference>
<comment type="caution">
    <text evidence="3">The sequence shown here is derived from an EMBL/GenBank/DDBJ whole genome shotgun (WGS) entry which is preliminary data.</text>
</comment>
<dbReference type="Pfam" id="PF07595">
    <property type="entry name" value="Planc_extracel"/>
    <property type="match status" value="1"/>
</dbReference>
<dbReference type="InterPro" id="IPR036439">
    <property type="entry name" value="Dockerin_dom_sf"/>
</dbReference>
<dbReference type="InterPro" id="IPR038081">
    <property type="entry name" value="CalX-like_sf"/>
</dbReference>
<dbReference type="SUPFAM" id="SSF141072">
    <property type="entry name" value="CalX-like"/>
    <property type="match status" value="2"/>
</dbReference>
<dbReference type="Gene3D" id="2.60.120.1350">
    <property type="entry name" value="Protein of unknown function DUF4465"/>
    <property type="match status" value="3"/>
</dbReference>
<evidence type="ECO:0000313" key="4">
    <source>
        <dbReference type="Proteomes" id="UP000319143"/>
    </source>
</evidence>